<dbReference type="GO" id="GO:0042245">
    <property type="term" value="P:RNA repair"/>
    <property type="evidence" value="ECO:0007669"/>
    <property type="project" value="UniProtKB-KW"/>
</dbReference>
<keyword evidence="5" id="KW-0692">RNA repair</keyword>
<evidence type="ECO:0000256" key="7">
    <source>
        <dbReference type="ARBA" id="ARBA00023211"/>
    </source>
</evidence>
<evidence type="ECO:0000256" key="5">
    <source>
        <dbReference type="ARBA" id="ARBA00022800"/>
    </source>
</evidence>
<dbReference type="KEGG" id="bhc:JFL75_04890"/>
<evidence type="ECO:0000256" key="4">
    <source>
        <dbReference type="ARBA" id="ARBA00022741"/>
    </source>
</evidence>
<keyword evidence="3 11" id="KW-0479">Metal-binding</keyword>
<dbReference type="Proteomes" id="UP000595917">
    <property type="component" value="Chromosome"/>
</dbReference>
<feature type="binding site" evidence="11">
    <location>
        <position position="161"/>
    </location>
    <ligand>
        <name>Mn(2+)</name>
        <dbReference type="ChEBI" id="CHEBI:29035"/>
        <label>1</label>
    </ligand>
</feature>
<reference evidence="12" key="1">
    <citation type="submission" date="2021-01" db="EMBL/GenBank/DDBJ databases">
        <title>Description of Breznakiella homolactica.</title>
        <authorList>
            <person name="Song Y."/>
            <person name="Brune A."/>
        </authorList>
    </citation>
    <scope>NUCLEOTIDE SEQUENCE</scope>
    <source>
        <strain evidence="12">RmG30</strain>
    </source>
</reference>
<feature type="binding site" evidence="11">
    <location>
        <position position="268"/>
    </location>
    <ligand>
        <name>Mn(2+)</name>
        <dbReference type="ChEBI" id="CHEBI:29035"/>
        <label>2</label>
    </ligand>
</feature>
<accession>A0A7T7XPQ9</accession>
<name>A0A7T7XPQ9_9SPIR</name>
<feature type="binding site" evidence="11">
    <location>
        <position position="74"/>
    </location>
    <ligand>
        <name>Mn(2+)</name>
        <dbReference type="ChEBI" id="CHEBI:29035"/>
        <label>1</label>
    </ligand>
</feature>
<dbReference type="GO" id="GO:0030145">
    <property type="term" value="F:manganese ion binding"/>
    <property type="evidence" value="ECO:0007669"/>
    <property type="project" value="TreeGrafter"/>
</dbReference>
<evidence type="ECO:0000256" key="3">
    <source>
        <dbReference type="ARBA" id="ARBA00022723"/>
    </source>
</evidence>
<gene>
    <name evidence="12" type="ORF">JFL75_04890</name>
</gene>
<dbReference type="Gene3D" id="3.90.1860.10">
    <property type="entry name" value="tRNA-splicing ligase RtcB"/>
    <property type="match status" value="1"/>
</dbReference>
<evidence type="ECO:0000256" key="10">
    <source>
        <dbReference type="PIRSR" id="PIRSR601233-2"/>
    </source>
</evidence>
<dbReference type="InterPro" id="IPR036025">
    <property type="entry name" value="RtcB-like_sf"/>
</dbReference>
<feature type="binding site" evidence="10">
    <location>
        <begin position="324"/>
        <end position="327"/>
    </location>
    <ligand>
        <name>GMP</name>
        <dbReference type="ChEBI" id="CHEBI:58115"/>
    </ligand>
</feature>
<proteinExistence type="predicted"/>
<comment type="catalytic activity">
    <reaction evidence="8">
        <text>a 3'-end 3'-phospho-ribonucleotide-RNA + a 5'-end dephospho-ribonucleoside-RNA + GTP = a ribonucleotidyl-ribonucleotide-RNA + GMP + diphosphate</text>
        <dbReference type="Rhea" id="RHEA:68076"/>
        <dbReference type="Rhea" id="RHEA-COMP:10463"/>
        <dbReference type="Rhea" id="RHEA-COMP:13936"/>
        <dbReference type="Rhea" id="RHEA-COMP:17355"/>
        <dbReference type="ChEBI" id="CHEBI:33019"/>
        <dbReference type="ChEBI" id="CHEBI:37565"/>
        <dbReference type="ChEBI" id="CHEBI:58115"/>
        <dbReference type="ChEBI" id="CHEBI:83062"/>
        <dbReference type="ChEBI" id="CHEBI:138284"/>
        <dbReference type="ChEBI" id="CHEBI:173118"/>
        <dbReference type="EC" id="6.5.1.8"/>
    </reaction>
</comment>
<feature type="active site" description="GMP-histidine intermediate" evidence="9">
    <location>
        <position position="324"/>
    </location>
</feature>
<keyword evidence="4 10" id="KW-0547">Nucleotide-binding</keyword>
<evidence type="ECO:0000313" key="13">
    <source>
        <dbReference type="Proteomes" id="UP000595917"/>
    </source>
</evidence>
<dbReference type="GO" id="GO:0170057">
    <property type="term" value="F:RNA ligase (GTP) activity"/>
    <property type="evidence" value="ECO:0007669"/>
    <property type="project" value="UniProtKB-EC"/>
</dbReference>
<keyword evidence="6 10" id="KW-0342">GTP-binding</keyword>
<evidence type="ECO:0000256" key="8">
    <source>
        <dbReference type="ARBA" id="ARBA00047746"/>
    </source>
</evidence>
<feature type="binding site" evidence="10">
    <location>
        <begin position="160"/>
        <end position="164"/>
    </location>
    <ligand>
        <name>GMP</name>
        <dbReference type="ChEBI" id="CHEBI:58115"/>
    </ligand>
</feature>
<dbReference type="GO" id="GO:0006281">
    <property type="term" value="P:DNA repair"/>
    <property type="evidence" value="ECO:0007669"/>
    <property type="project" value="TreeGrafter"/>
</dbReference>
<evidence type="ECO:0000256" key="1">
    <source>
        <dbReference type="ARBA" id="ARBA00012726"/>
    </source>
</evidence>
<dbReference type="GO" id="GO:0005525">
    <property type="term" value="F:GTP binding"/>
    <property type="evidence" value="ECO:0007669"/>
    <property type="project" value="UniProtKB-KW"/>
</dbReference>
<dbReference type="SUPFAM" id="SSF103365">
    <property type="entry name" value="Hypothetical protein PH1602"/>
    <property type="match status" value="1"/>
</dbReference>
<organism evidence="12 13">
    <name type="scientific">Breznakiella homolactica</name>
    <dbReference type="NCBI Taxonomy" id="2798577"/>
    <lineage>
        <taxon>Bacteria</taxon>
        <taxon>Pseudomonadati</taxon>
        <taxon>Spirochaetota</taxon>
        <taxon>Spirochaetia</taxon>
        <taxon>Spirochaetales</taxon>
        <taxon>Breznakiellaceae</taxon>
        <taxon>Breznakiella</taxon>
    </lineage>
</organism>
<evidence type="ECO:0000256" key="9">
    <source>
        <dbReference type="PIRSR" id="PIRSR601233-1"/>
    </source>
</evidence>
<dbReference type="InterPro" id="IPR001233">
    <property type="entry name" value="RtcB"/>
</dbReference>
<evidence type="ECO:0000256" key="2">
    <source>
        <dbReference type="ARBA" id="ARBA00022598"/>
    </source>
</evidence>
<dbReference type="RefSeq" id="WP_215627563.1">
    <property type="nucleotide sequence ID" value="NZ_CP067089.2"/>
</dbReference>
<evidence type="ECO:0000256" key="6">
    <source>
        <dbReference type="ARBA" id="ARBA00023134"/>
    </source>
</evidence>
<feature type="binding site" evidence="10">
    <location>
        <begin position="268"/>
        <end position="269"/>
    </location>
    <ligand>
        <name>GMP</name>
        <dbReference type="ChEBI" id="CHEBI:58115"/>
    </ligand>
</feature>
<feature type="binding site" evidence="10">
    <location>
        <position position="307"/>
    </location>
    <ligand>
        <name>GMP</name>
        <dbReference type="ChEBI" id="CHEBI:58115"/>
    </ligand>
</feature>
<dbReference type="PANTHER" id="PTHR43749:SF2">
    <property type="entry name" value="RNA-SPLICING LIGASE RTCB"/>
    <property type="match status" value="1"/>
</dbReference>
<dbReference type="PANTHER" id="PTHR43749">
    <property type="entry name" value="RNA-SPLICING LIGASE RTCB"/>
    <property type="match status" value="1"/>
</dbReference>
<dbReference type="EC" id="6.5.1.8" evidence="1"/>
<protein>
    <recommendedName>
        <fullName evidence="1">3'-phosphate/5'-hydroxy nucleic acid ligase</fullName>
        <ecNumber evidence="1">6.5.1.8</ecNumber>
    </recommendedName>
</protein>
<keyword evidence="7 11" id="KW-0464">Manganese</keyword>
<feature type="binding site" evidence="10">
    <location>
        <position position="406"/>
    </location>
    <ligand>
        <name>GMP</name>
        <dbReference type="ChEBI" id="CHEBI:58115"/>
    </ligand>
</feature>
<dbReference type="Pfam" id="PF01139">
    <property type="entry name" value="RtcB"/>
    <property type="match status" value="1"/>
</dbReference>
<dbReference type="GO" id="GO:0003909">
    <property type="term" value="F:DNA ligase activity"/>
    <property type="evidence" value="ECO:0007669"/>
    <property type="project" value="TreeGrafter"/>
</dbReference>
<comment type="cofactor">
    <cofactor evidence="11">
        <name>Mn(2+)</name>
        <dbReference type="ChEBI" id="CHEBI:29035"/>
    </cofactor>
    <text evidence="11">Binds 2 manganese ions per subunit.</text>
</comment>
<evidence type="ECO:0000256" key="11">
    <source>
        <dbReference type="PIRSR" id="PIRSR601233-3"/>
    </source>
</evidence>
<keyword evidence="13" id="KW-1185">Reference proteome</keyword>
<feature type="binding site" evidence="11">
    <location>
        <position position="178"/>
    </location>
    <ligand>
        <name>Mn(2+)</name>
        <dbReference type="ChEBI" id="CHEBI:29035"/>
        <label>2</label>
    </ligand>
</feature>
<sequence length="407" mass="44581">MIQWEINGETRLPVKSWCRDIEDGALQQAKNLANHPMVTGHVALMPDAHVGYGMPIGGVIACAGALIPNAVGVDIGCGMGAIQTNLRAEDLGDMRRLRKIIEDVKMRIPVGEGKARPYPVEWDGFGMLLDSLGNAEKPGWYTQRGAELDACNLGTLGGGNHFIEIQQDTDGGVWLMLHSGSRNLGYRIADYYHKEAHRLNTEMGTELPDPELAFLPMGHDLCSGYIRDMNHALAYAAENRRVMMDHLKKVMAEYFSTIEFLLEVNIHHNYAAEETHGGDALWVHRKGATSARSGEMGIIPGSMGTASYIVEGLGNPDSFESCSHGAGRRMSRVAACRGLTPEECDRAMEGIVFDRWGSSYVKGPDRKKLPDLSEAPQAYKDIDAVIEAELDLITPLVKLRPLAVIKG</sequence>
<keyword evidence="2" id="KW-0436">Ligase</keyword>
<dbReference type="GO" id="GO:0006396">
    <property type="term" value="P:RNA processing"/>
    <property type="evidence" value="ECO:0007669"/>
    <property type="project" value="InterPro"/>
</dbReference>
<evidence type="ECO:0000313" key="12">
    <source>
        <dbReference type="EMBL" id="QQO10259.1"/>
    </source>
</evidence>
<dbReference type="AlphaFoldDB" id="A0A7T7XPQ9"/>
<feature type="binding site" evidence="10">
    <location>
        <begin position="300"/>
        <end position="303"/>
    </location>
    <ligand>
        <name>GMP</name>
        <dbReference type="ChEBI" id="CHEBI:58115"/>
    </ligand>
</feature>
<dbReference type="EMBL" id="CP067089">
    <property type="protein sequence ID" value="QQO10259.1"/>
    <property type="molecule type" value="Genomic_DNA"/>
</dbReference>
<dbReference type="InterPro" id="IPR052915">
    <property type="entry name" value="RtcB-like"/>
</dbReference>